<feature type="compositionally biased region" description="Low complexity" evidence="2">
    <location>
        <begin position="93"/>
        <end position="110"/>
    </location>
</feature>
<dbReference type="Pfam" id="PF15358">
    <property type="entry name" value="TSKS"/>
    <property type="match status" value="1"/>
</dbReference>
<organism evidence="3 4">
    <name type="scientific">Bos mutus</name>
    <name type="common">wild yak</name>
    <dbReference type="NCBI Taxonomy" id="72004"/>
    <lineage>
        <taxon>Eukaryota</taxon>
        <taxon>Metazoa</taxon>
        <taxon>Chordata</taxon>
        <taxon>Craniata</taxon>
        <taxon>Vertebrata</taxon>
        <taxon>Euteleostomi</taxon>
        <taxon>Mammalia</taxon>
        <taxon>Eutheria</taxon>
        <taxon>Laurasiatheria</taxon>
        <taxon>Artiodactyla</taxon>
        <taxon>Ruminantia</taxon>
        <taxon>Pecora</taxon>
        <taxon>Bovidae</taxon>
        <taxon>Bovinae</taxon>
        <taxon>Bos</taxon>
    </lineage>
</organism>
<dbReference type="InterPro" id="IPR028214">
    <property type="entry name" value="TSKS"/>
</dbReference>
<keyword evidence="4" id="KW-1185">Reference proteome</keyword>
<name>A0A6B0RYG7_9CETA</name>
<evidence type="ECO:0000256" key="2">
    <source>
        <dbReference type="SAM" id="MobiDB-lite"/>
    </source>
</evidence>
<dbReference type="Gene3D" id="1.20.5.170">
    <property type="match status" value="1"/>
</dbReference>
<gene>
    <name evidence="3" type="ORF">E5288_WYG017557</name>
</gene>
<feature type="coiled-coil region" evidence="1">
    <location>
        <begin position="160"/>
        <end position="222"/>
    </location>
</feature>
<reference evidence="3" key="1">
    <citation type="submission" date="2019-10" db="EMBL/GenBank/DDBJ databases">
        <title>The sequence and de novo assembly of the wild yak genome.</title>
        <authorList>
            <person name="Liu Y."/>
        </authorList>
    </citation>
    <scope>NUCLEOTIDE SEQUENCE [LARGE SCALE GENOMIC DNA]</scope>
    <source>
        <strain evidence="3">WY2019</strain>
    </source>
</reference>
<dbReference type="GO" id="GO:0005814">
    <property type="term" value="C:centriole"/>
    <property type="evidence" value="ECO:0007669"/>
    <property type="project" value="TreeGrafter"/>
</dbReference>
<dbReference type="InterPro" id="IPR009078">
    <property type="entry name" value="Ferritin-like_SF"/>
</dbReference>
<proteinExistence type="predicted"/>
<dbReference type="AlphaFoldDB" id="A0A6B0RYG7"/>
<evidence type="ECO:0000313" key="3">
    <source>
        <dbReference type="EMBL" id="MXQ93014.1"/>
    </source>
</evidence>
<feature type="region of interest" description="Disordered" evidence="2">
    <location>
        <begin position="17"/>
        <end position="43"/>
    </location>
</feature>
<feature type="region of interest" description="Disordered" evidence="2">
    <location>
        <begin position="91"/>
        <end position="126"/>
    </location>
</feature>
<accession>A0A6B0RYG7</accession>
<evidence type="ECO:0000313" key="4">
    <source>
        <dbReference type="Proteomes" id="UP000322234"/>
    </source>
</evidence>
<comment type="caution">
    <text evidence="3">The sequence shown here is derived from an EMBL/GenBank/DDBJ whole genome shotgun (WGS) entry which is preliminary data.</text>
</comment>
<keyword evidence="1" id="KW-0175">Coiled coil</keyword>
<feature type="compositionally biased region" description="Gly residues" evidence="2">
    <location>
        <begin position="284"/>
        <end position="294"/>
    </location>
</feature>
<dbReference type="Gene3D" id="1.20.1260.10">
    <property type="match status" value="1"/>
</dbReference>
<dbReference type="PANTHER" id="PTHR14351">
    <property type="entry name" value="TESTIS-SPECIFIC SERINE KINASE SUBSTRATE"/>
    <property type="match status" value="1"/>
</dbReference>
<feature type="compositionally biased region" description="Pro residues" evidence="2">
    <location>
        <begin position="111"/>
        <end position="123"/>
    </location>
</feature>
<evidence type="ECO:0000256" key="1">
    <source>
        <dbReference type="SAM" id="Coils"/>
    </source>
</evidence>
<dbReference type="EMBL" id="VBQZ03000089">
    <property type="protein sequence ID" value="MXQ93014.1"/>
    <property type="molecule type" value="Genomic_DNA"/>
</dbReference>
<dbReference type="InterPro" id="IPR012347">
    <property type="entry name" value="Ferritin-like"/>
</dbReference>
<dbReference type="Proteomes" id="UP000322234">
    <property type="component" value="Unassembled WGS sequence"/>
</dbReference>
<feature type="region of interest" description="Disordered" evidence="2">
    <location>
        <begin position="255"/>
        <end position="297"/>
    </location>
</feature>
<protein>
    <recommendedName>
        <fullName evidence="5">Testis-specific serine kinase substrate</fullName>
    </recommendedName>
</protein>
<evidence type="ECO:0008006" key="5">
    <source>
        <dbReference type="Google" id="ProtNLM"/>
    </source>
</evidence>
<dbReference type="PANTHER" id="PTHR14351:SF1">
    <property type="entry name" value="TESTIS-SPECIFIC SERINE KINASE SUBSTRATE"/>
    <property type="match status" value="1"/>
</dbReference>
<dbReference type="GO" id="GO:0019901">
    <property type="term" value="F:protein kinase binding"/>
    <property type="evidence" value="ECO:0007669"/>
    <property type="project" value="TreeGrafter"/>
</dbReference>
<sequence>MASVVVKTIWQSKEIHEAGDPPAGVESRSQLVPETPGGVTSPVKGIAKKKKAVSFHGVEPRMSHEPMHWCLNLKRSSACTNVSLLNLAAMEPTDSSGTDSTTEDSSSLALPVPPASPTPPWAPDDPDITEILSGVNSGLVRAKDSITSLKEKTTRVNQHVQTLQSECSVLSENLEKRRQEAEELEGYCSQLKENCRKVTRSVEDAEIKTNVLKQNSALLEEKLRYLQQQLQDETPRRQEAELQELEQKLEAGLSRHGLGPATQPPGCSGPPGSPDEPPRPRGLAPGGWGMGPRAGEGPIVSEQELQKVSAGLEELRREVSSLTARWHQEEGAVQEALRLLGGLGGRLDGFLGQWERAQREQAQTARGLQELRGRADELCTMVERSAVSVASLRSELEGLGPVKPILEELGRQFQSSRRVSDLSMNLDRGAQGSCTRCASQGQQLSTESLQQLLERALTPLVDEVKQRGLAPACPSCQRLHKKILELERQALAKHVRAEALSSTLRLAQDEALRAKNLLLTDKMKPEEKVAALDYLHLKMCSLHDQLSNLPLEGSTGTMGGGSADGMSMMCLDATDPGMSLPPASHHPPTFFFQLQSLESATQLSSVTKTSRHHFLSLTPYYRSTMGSQIRQNHFTEVEAAVHHLVNKYLQASYTYPPLGFFFHCHNVTREHGQKLYQDEWGKTQDATEAFVFMEKNLHEPGPYGSARPGFSLCRLPPL</sequence>
<dbReference type="SUPFAM" id="SSF47240">
    <property type="entry name" value="Ferritin-like"/>
    <property type="match status" value="1"/>
</dbReference>